<name>A0AAV9ZDK3_9AGAR</name>
<evidence type="ECO:0000313" key="2">
    <source>
        <dbReference type="Proteomes" id="UP001362999"/>
    </source>
</evidence>
<evidence type="ECO:0000313" key="1">
    <source>
        <dbReference type="EMBL" id="KAK6978194.1"/>
    </source>
</evidence>
<keyword evidence="2" id="KW-1185">Reference proteome</keyword>
<proteinExistence type="predicted"/>
<gene>
    <name evidence="1" type="ORF">R3P38DRAFT_499523</name>
</gene>
<comment type="caution">
    <text evidence="1">The sequence shown here is derived from an EMBL/GenBank/DDBJ whole genome shotgun (WGS) entry which is preliminary data.</text>
</comment>
<organism evidence="1 2">
    <name type="scientific">Favolaschia claudopus</name>
    <dbReference type="NCBI Taxonomy" id="2862362"/>
    <lineage>
        <taxon>Eukaryota</taxon>
        <taxon>Fungi</taxon>
        <taxon>Dikarya</taxon>
        <taxon>Basidiomycota</taxon>
        <taxon>Agaricomycotina</taxon>
        <taxon>Agaricomycetes</taxon>
        <taxon>Agaricomycetidae</taxon>
        <taxon>Agaricales</taxon>
        <taxon>Marasmiineae</taxon>
        <taxon>Mycenaceae</taxon>
        <taxon>Favolaschia</taxon>
    </lineage>
</organism>
<dbReference type="Proteomes" id="UP001362999">
    <property type="component" value="Unassembled WGS sequence"/>
</dbReference>
<dbReference type="AlphaFoldDB" id="A0AAV9ZDK3"/>
<sequence>MAARIIEIPELLAHICAFLPDPESQSPTDDLKAFALASPYFRYHAQERLFRTLDLRRPTREQSLAIISALATVVRTSPHLRSLIRVLRASVDTQALRHLVDMQLTRLKEVGLELDTFASAGTKPLVRARGLGCHSDAELTLLEEHSGFNLEELSAEQGVVRDDTLFAAAGQLLATPSIHTVSLKGCFHHSSALNLVFGSCSTSPNIHTISLHPLVPSDTANLYTRLSPPTNDADAEHVTRPLKFVRNLILDGSSPVLESWMCSNECVFDIGGLYSLQLDSVEWALNAHGKGVGQRFLDRVGAQLHTLYITHELILPSPTSLSSFTTLQRIQIVTPTIPFLILMQLPDRLDLLEVLELGFHSLNRSAASERWEVREEHWGMLDRVLAGKRLPTLQAFTLLVDLTHGMDSEVSRSPPQQDWRRFEDKMLARIPGLLPEMYSRGVVSLRMLV</sequence>
<dbReference type="EMBL" id="JAWWNJ010000161">
    <property type="protein sequence ID" value="KAK6978194.1"/>
    <property type="molecule type" value="Genomic_DNA"/>
</dbReference>
<reference evidence="1 2" key="1">
    <citation type="journal article" date="2024" name="J Genomics">
        <title>Draft genome sequencing and assembly of Favolaschia claudopus CIRM-BRFM 2984 isolated from oak limbs.</title>
        <authorList>
            <person name="Navarro D."/>
            <person name="Drula E."/>
            <person name="Chaduli D."/>
            <person name="Cazenave R."/>
            <person name="Ahrendt S."/>
            <person name="Wang J."/>
            <person name="Lipzen A."/>
            <person name="Daum C."/>
            <person name="Barry K."/>
            <person name="Grigoriev I.V."/>
            <person name="Favel A."/>
            <person name="Rosso M.N."/>
            <person name="Martin F."/>
        </authorList>
    </citation>
    <scope>NUCLEOTIDE SEQUENCE [LARGE SCALE GENOMIC DNA]</scope>
    <source>
        <strain evidence="1 2">CIRM-BRFM 2984</strain>
    </source>
</reference>
<accession>A0AAV9ZDK3</accession>
<evidence type="ECO:0008006" key="3">
    <source>
        <dbReference type="Google" id="ProtNLM"/>
    </source>
</evidence>
<protein>
    <recommendedName>
        <fullName evidence="3">F-box domain-containing protein</fullName>
    </recommendedName>
</protein>